<evidence type="ECO:0000256" key="1">
    <source>
        <dbReference type="SAM" id="Phobius"/>
    </source>
</evidence>
<keyword evidence="1" id="KW-1133">Transmembrane helix</keyword>
<feature type="transmembrane region" description="Helical" evidence="1">
    <location>
        <begin position="114"/>
        <end position="135"/>
    </location>
</feature>
<name>A0A165GZS6_9BASI</name>
<organism evidence="2 3">
    <name type="scientific">Calocera cornea HHB12733</name>
    <dbReference type="NCBI Taxonomy" id="1353952"/>
    <lineage>
        <taxon>Eukaryota</taxon>
        <taxon>Fungi</taxon>
        <taxon>Dikarya</taxon>
        <taxon>Basidiomycota</taxon>
        <taxon>Agaricomycotina</taxon>
        <taxon>Dacrymycetes</taxon>
        <taxon>Dacrymycetales</taxon>
        <taxon>Dacrymycetaceae</taxon>
        <taxon>Calocera</taxon>
    </lineage>
</organism>
<dbReference type="Proteomes" id="UP000076842">
    <property type="component" value="Unassembled WGS sequence"/>
</dbReference>
<dbReference type="STRING" id="1353952.A0A165GZS6"/>
<feature type="transmembrane region" description="Helical" evidence="1">
    <location>
        <begin position="179"/>
        <end position="202"/>
    </location>
</feature>
<keyword evidence="1" id="KW-0812">Transmembrane</keyword>
<dbReference type="AlphaFoldDB" id="A0A165GZS6"/>
<protein>
    <submittedName>
        <fullName evidence="2">Uncharacterized protein</fullName>
    </submittedName>
</protein>
<dbReference type="EMBL" id="KV423948">
    <property type="protein sequence ID" value="KZT58690.1"/>
    <property type="molecule type" value="Genomic_DNA"/>
</dbReference>
<keyword evidence="3" id="KW-1185">Reference proteome</keyword>
<feature type="transmembrane region" description="Helical" evidence="1">
    <location>
        <begin position="29"/>
        <end position="48"/>
    </location>
</feature>
<reference evidence="2 3" key="1">
    <citation type="journal article" date="2016" name="Mol. Biol. Evol.">
        <title>Comparative Genomics of Early-Diverging Mushroom-Forming Fungi Provides Insights into the Origins of Lignocellulose Decay Capabilities.</title>
        <authorList>
            <person name="Nagy L.G."/>
            <person name="Riley R."/>
            <person name="Tritt A."/>
            <person name="Adam C."/>
            <person name="Daum C."/>
            <person name="Floudas D."/>
            <person name="Sun H."/>
            <person name="Yadav J.S."/>
            <person name="Pangilinan J."/>
            <person name="Larsson K.H."/>
            <person name="Matsuura K."/>
            <person name="Barry K."/>
            <person name="Labutti K."/>
            <person name="Kuo R."/>
            <person name="Ohm R.A."/>
            <person name="Bhattacharya S.S."/>
            <person name="Shirouzu T."/>
            <person name="Yoshinaga Y."/>
            <person name="Martin F.M."/>
            <person name="Grigoriev I.V."/>
            <person name="Hibbett D.S."/>
        </authorList>
    </citation>
    <scope>NUCLEOTIDE SEQUENCE [LARGE SCALE GENOMIC DNA]</scope>
    <source>
        <strain evidence="2 3">HHB12733</strain>
    </source>
</reference>
<evidence type="ECO:0000313" key="2">
    <source>
        <dbReference type="EMBL" id="KZT58690.1"/>
    </source>
</evidence>
<keyword evidence="1" id="KW-0472">Membrane</keyword>
<evidence type="ECO:0000313" key="3">
    <source>
        <dbReference type="Proteomes" id="UP000076842"/>
    </source>
</evidence>
<gene>
    <name evidence="2" type="ORF">CALCODRAFT_418558</name>
</gene>
<proteinExistence type="predicted"/>
<accession>A0A165GZS6</accession>
<feature type="transmembrane region" description="Helical" evidence="1">
    <location>
        <begin position="147"/>
        <end position="167"/>
    </location>
</feature>
<feature type="transmembrane region" description="Helical" evidence="1">
    <location>
        <begin position="214"/>
        <end position="235"/>
    </location>
</feature>
<dbReference type="OrthoDB" id="3357304at2759"/>
<feature type="transmembrane region" description="Helical" evidence="1">
    <location>
        <begin position="60"/>
        <end position="82"/>
    </location>
</feature>
<feature type="non-terminal residue" evidence="2">
    <location>
        <position position="258"/>
    </location>
</feature>
<sequence>NSTTNTTLSSDPYLAYLPSLARTLPVQSAMLGSILTFFFCLLVHLLLTSPYHRPLSKLNWSLQVSAVLAAMLSISARIGLVLQKSLNSGSEWPYMLDYVEVDLPAKNWEVAESAAWYMLEAIVVGLVHITNIQFLSLLFPSTVEVRMICGMLVPLAVLASGVNFASLSSDQGTIDLGDAIRNVCNSTLMLLFAAALAIWGWLNRRRAWRTDGGTAAFGAGAISLAILGAGVGFALIKVDNVQWLTCFGWAVTLWQSFL</sequence>
<dbReference type="InParanoid" id="A0A165GZS6"/>
<feature type="non-terminal residue" evidence="2">
    <location>
        <position position="1"/>
    </location>
</feature>